<feature type="region of interest" description="Disordered" evidence="8">
    <location>
        <begin position="44"/>
        <end position="71"/>
    </location>
</feature>
<dbReference type="PROSITE" id="PS52016">
    <property type="entry name" value="TONB_DEPENDENT_REC_3"/>
    <property type="match status" value="1"/>
</dbReference>
<keyword evidence="9" id="KW-0732">Signal</keyword>
<feature type="signal peptide" evidence="9">
    <location>
        <begin position="1"/>
        <end position="22"/>
    </location>
</feature>
<evidence type="ECO:0000256" key="4">
    <source>
        <dbReference type="ARBA" id="ARBA00022692"/>
    </source>
</evidence>
<keyword evidence="2 7" id="KW-0813">Transport</keyword>
<evidence type="ECO:0000259" key="10">
    <source>
        <dbReference type="Pfam" id="PF07715"/>
    </source>
</evidence>
<dbReference type="Gene3D" id="2.40.170.20">
    <property type="entry name" value="TonB-dependent receptor, beta-barrel domain"/>
    <property type="match status" value="1"/>
</dbReference>
<sequence>MRPALSPLAFAILSVISASISATTEIPAPEQTVEVPQLQPIKTQAEKRNTVGKTTYTEEEIKNTPNSSKNITDLLKVNPNVQFDRKQRSGRQQGELSPAEISINGSLPYENKFLINGLSINDNINPASSASSNSNTDLMGSSQTVAVNTDLLCNVTVLDSNVSAEYGEFTGGVVSAETCAPQTAVNQFHGSLSYDYTSDKWATQNYASQEEESKYENSVSESYQKRYTKQGLSGTLYGNLTDRLGFNLAGSHRWSDIPLKTSLNDPTHAEQERQASNFALETFYALTDQTQLKFGMLLFEDSGDYFQDNVKNSATTHTSDSQAFYIQMKNELDAVKIEQQLNYQTQNRARDGKDHLYSWLRSESKNWINTGTLAQEGSFGQFEQEEQKLEYTFKTSFAPISFGKLQNTFKMGAGYGHYEAFNHRENDSYWYVSTTNLKGASCYSTEGIRYDACDEATTNAAKYDGQYAKTRTVYGAGDIEVRQDRWHAYLENRMDYDRYFSATLGLRADYDSLSKNNNFAPRSSFSYMPFGDSSLRFTTGWNRYYGLNAFANELQNRKRMLQSTQTRNSVSDAWTETAGSRYGAMQLSNQLDTPFSDETVFAINGQHANIDWSLKWVNRDTQDILRQTLYQTVPKPTGSGTYSIYELDNSGFSKSDIFTLSLKNIEALPFKNTLHHFSLGVDYTDTQRNFSSYNDRYEDPNSLIYYDGKTMQSGNRPADNFNQPWTVRTGWDIALTDLPVRISNFMTYKYHYDAMKLKANGYTDTDGNIYDSYTPVKNASTFAWDMRGTYTLPVSKNYSTVFGLTINNITNKNNEYIDSTGQVNAEYGRQFIADVTFKF</sequence>
<feature type="chain" id="PRO_5017569603" description="TonB-dependent receptor plug domain-containing protein" evidence="9">
    <location>
        <begin position="23"/>
        <end position="839"/>
    </location>
</feature>
<evidence type="ECO:0000313" key="11">
    <source>
        <dbReference type="EMBL" id="AXY56202.1"/>
    </source>
</evidence>
<evidence type="ECO:0000256" key="7">
    <source>
        <dbReference type="PROSITE-ProRule" id="PRU01360"/>
    </source>
</evidence>
<keyword evidence="5 7" id="KW-0472">Membrane</keyword>
<name>A0A3B7LTM1_9GAMM</name>
<dbReference type="KEGG" id="achi:CDG60_06225"/>
<comment type="subcellular location">
    <subcellularLocation>
        <location evidence="1 7">Cell outer membrane</location>
        <topology evidence="1 7">Multi-pass membrane protein</topology>
    </subcellularLocation>
</comment>
<reference evidence="12" key="1">
    <citation type="submission" date="2018-09" db="EMBL/GenBank/DDBJ databases">
        <title>The complete genome of Acinetobacter sp. strain WCHAc010005.</title>
        <authorList>
            <person name="Hu Y."/>
            <person name="Long H."/>
            <person name="Feng Y."/>
            <person name="Zong Z."/>
        </authorList>
    </citation>
    <scope>NUCLEOTIDE SEQUENCE [LARGE SCALE GENOMIC DNA]</scope>
    <source>
        <strain evidence="12">WCHAc010005</strain>
    </source>
</reference>
<evidence type="ECO:0000256" key="9">
    <source>
        <dbReference type="SAM" id="SignalP"/>
    </source>
</evidence>
<dbReference type="InterPro" id="IPR012910">
    <property type="entry name" value="Plug_dom"/>
</dbReference>
<comment type="similarity">
    <text evidence="7">Belongs to the TonB-dependent receptor family.</text>
</comment>
<dbReference type="GO" id="GO:0009279">
    <property type="term" value="C:cell outer membrane"/>
    <property type="evidence" value="ECO:0007669"/>
    <property type="project" value="UniProtKB-SubCell"/>
</dbReference>
<dbReference type="InterPro" id="IPR039426">
    <property type="entry name" value="TonB-dep_rcpt-like"/>
</dbReference>
<dbReference type="InterPro" id="IPR037066">
    <property type="entry name" value="Plug_dom_sf"/>
</dbReference>
<dbReference type="Proteomes" id="UP000263753">
    <property type="component" value="Chromosome"/>
</dbReference>
<feature type="domain" description="TonB-dependent receptor plug" evidence="10">
    <location>
        <begin position="52"/>
        <end position="172"/>
    </location>
</feature>
<evidence type="ECO:0000313" key="12">
    <source>
        <dbReference type="Proteomes" id="UP000263753"/>
    </source>
</evidence>
<gene>
    <name evidence="11" type="ORF">CDG60_06225</name>
</gene>
<evidence type="ECO:0000256" key="8">
    <source>
        <dbReference type="SAM" id="MobiDB-lite"/>
    </source>
</evidence>
<evidence type="ECO:0000256" key="1">
    <source>
        <dbReference type="ARBA" id="ARBA00004571"/>
    </source>
</evidence>
<keyword evidence="4 7" id="KW-0812">Transmembrane</keyword>
<evidence type="ECO:0000256" key="2">
    <source>
        <dbReference type="ARBA" id="ARBA00022448"/>
    </source>
</evidence>
<protein>
    <recommendedName>
        <fullName evidence="10">TonB-dependent receptor plug domain-containing protein</fullName>
    </recommendedName>
</protein>
<dbReference type="InterPro" id="IPR036942">
    <property type="entry name" value="Beta-barrel_TonB_sf"/>
</dbReference>
<proteinExistence type="inferred from homology"/>
<dbReference type="AlphaFoldDB" id="A0A3B7LTM1"/>
<keyword evidence="6 7" id="KW-0998">Cell outer membrane</keyword>
<dbReference type="SUPFAM" id="SSF56935">
    <property type="entry name" value="Porins"/>
    <property type="match status" value="1"/>
</dbReference>
<organism evidence="11 12">
    <name type="scientific">Acinetobacter chinensis</name>
    <dbReference type="NCBI Taxonomy" id="2004650"/>
    <lineage>
        <taxon>Bacteria</taxon>
        <taxon>Pseudomonadati</taxon>
        <taxon>Pseudomonadota</taxon>
        <taxon>Gammaproteobacteria</taxon>
        <taxon>Moraxellales</taxon>
        <taxon>Moraxellaceae</taxon>
        <taxon>Acinetobacter</taxon>
    </lineage>
</organism>
<dbReference type="EMBL" id="CP032134">
    <property type="protein sequence ID" value="AXY56202.1"/>
    <property type="molecule type" value="Genomic_DNA"/>
</dbReference>
<accession>A0A3B7LTM1</accession>
<dbReference type="Gene3D" id="2.170.130.10">
    <property type="entry name" value="TonB-dependent receptor, plug domain"/>
    <property type="match status" value="1"/>
</dbReference>
<keyword evidence="3 7" id="KW-1134">Transmembrane beta strand</keyword>
<evidence type="ECO:0000256" key="3">
    <source>
        <dbReference type="ARBA" id="ARBA00022452"/>
    </source>
</evidence>
<dbReference type="RefSeq" id="WP_087511107.1">
    <property type="nucleotide sequence ID" value="NZ_CP032134.1"/>
</dbReference>
<dbReference type="Pfam" id="PF07715">
    <property type="entry name" value="Plug"/>
    <property type="match status" value="1"/>
</dbReference>
<evidence type="ECO:0000256" key="6">
    <source>
        <dbReference type="ARBA" id="ARBA00023237"/>
    </source>
</evidence>
<evidence type="ECO:0000256" key="5">
    <source>
        <dbReference type="ARBA" id="ARBA00023136"/>
    </source>
</evidence>